<dbReference type="AlphaFoldDB" id="A0A380BQM1"/>
<evidence type="ECO:0000256" key="1">
    <source>
        <dbReference type="SAM" id="SignalP"/>
    </source>
</evidence>
<protein>
    <recommendedName>
        <fullName evidence="5">DUF4139 domain-containing protein</fullName>
    </recommendedName>
</protein>
<dbReference type="EMBL" id="UGYV01000004">
    <property type="protein sequence ID" value="SUJ10554.1"/>
    <property type="molecule type" value="Genomic_DNA"/>
</dbReference>
<feature type="chain" id="PRO_5036333487" description="DUF4139 domain-containing protein" evidence="1">
    <location>
        <begin position="26"/>
        <end position="456"/>
    </location>
</feature>
<evidence type="ECO:0000313" key="4">
    <source>
        <dbReference type="Proteomes" id="UP000255061"/>
    </source>
</evidence>
<accession>A0A380BQM1</accession>
<sequence length="456" mass="51781">MGVNMGLRLCGISLLLLLSSFKVFAQDTTVYEYKDMTVSVLLSDSETILQGVNRAESLLQINAVTMTPKFVTHTTNYDSLTDEVMERGVIAQGANVSVANTRYVKELEGDQVRVNVTADITVDISSMKNKIYSEKREKLMESAIDDLNTDYQKLAAVLEKMKMNIALSTLDSVVVADYYAKLNSTLGMVDGDFVKAQLRAHKEGQTPNAKLQAEMVLAYKQFVMPFLANPIINYQVIDIIPLDYAVAEVKVRVTIDRKASGKEPWYPLEANGAVMANCQKFFFGCDALLRPNQSDVAVELKEVLIPKYCGPSLFEFLPYQYLGDRAFDDEENQIECGRSNRFAFKDPRFYKMKDKQSLLTPEMPLQPEAFNEALQELSRTAYWMQINIGKEKFKVNISNLWLDEITLSAYMPEKEAENGIKISFRVQEEKYDTSSLKWSNTAGELLRYQTRRIGFY</sequence>
<evidence type="ECO:0000313" key="3">
    <source>
        <dbReference type="EMBL" id="SUJ10554.1"/>
    </source>
</evidence>
<organism evidence="2 4">
    <name type="scientific">Shewanella morhuae</name>
    <dbReference type="NCBI Taxonomy" id="365591"/>
    <lineage>
        <taxon>Bacteria</taxon>
        <taxon>Pseudomonadati</taxon>
        <taxon>Pseudomonadota</taxon>
        <taxon>Gammaproteobacteria</taxon>
        <taxon>Alteromonadales</taxon>
        <taxon>Shewanellaceae</taxon>
        <taxon>Shewanella</taxon>
    </lineage>
</organism>
<evidence type="ECO:0000313" key="2">
    <source>
        <dbReference type="EMBL" id="SUJ05357.1"/>
    </source>
</evidence>
<dbReference type="EMBL" id="UGYV01000002">
    <property type="protein sequence ID" value="SUJ05357.1"/>
    <property type="molecule type" value="Genomic_DNA"/>
</dbReference>
<dbReference type="Proteomes" id="UP000255061">
    <property type="component" value="Unassembled WGS sequence"/>
</dbReference>
<reference evidence="2 4" key="1">
    <citation type="submission" date="2018-06" db="EMBL/GenBank/DDBJ databases">
        <authorList>
            <consortium name="Pathogen Informatics"/>
            <person name="Doyle S."/>
        </authorList>
    </citation>
    <scope>NUCLEOTIDE SEQUENCE [LARGE SCALE GENOMIC DNA]</scope>
    <source>
        <strain evidence="2 4">NCTC10736</strain>
    </source>
</reference>
<keyword evidence="1" id="KW-0732">Signal</keyword>
<name>A0A380BQM1_9GAMM</name>
<feature type="signal peptide" evidence="1">
    <location>
        <begin position="1"/>
        <end position="25"/>
    </location>
</feature>
<proteinExistence type="predicted"/>
<gene>
    <name evidence="2" type="ORF">NCTC10736_03810</name>
    <name evidence="3" type="ORF">NCTC10736_04135</name>
</gene>
<evidence type="ECO:0008006" key="5">
    <source>
        <dbReference type="Google" id="ProtNLM"/>
    </source>
</evidence>